<protein>
    <submittedName>
        <fullName evidence="2">Uncharacterized protein</fullName>
    </submittedName>
</protein>
<name>A0A4C1W0L6_EUMVA</name>
<comment type="caution">
    <text evidence="2">The sequence shown here is derived from an EMBL/GenBank/DDBJ whole genome shotgun (WGS) entry which is preliminary data.</text>
</comment>
<dbReference type="EMBL" id="BGZK01000446">
    <property type="protein sequence ID" value="GBP44102.1"/>
    <property type="molecule type" value="Genomic_DNA"/>
</dbReference>
<proteinExistence type="predicted"/>
<sequence length="227" mass="24851">MSHQIAGRRGDYACAVTPIQPMPPRGDSPKCFPPIDTDRCGKPFAVACRTVGVGRAHDSRICQASRNARLSKRTALNFSLCAGVIDSDLNSSPFVIWLGIIRLNLDQSVSVGLTFRDDPKADALVGALARHMPVGGASGGYITVPRVPKNVILIDYHPAGLSVNDWRRKCFRWGQNAERRPRPHPRRAIGHLVDGGRSRAPPLAGRGGSVNRRQYFDVSFCSRRTDD</sequence>
<dbReference type="AlphaFoldDB" id="A0A4C1W0L6"/>
<gene>
    <name evidence="2" type="ORF">EVAR_85256_1</name>
</gene>
<dbReference type="Proteomes" id="UP000299102">
    <property type="component" value="Unassembled WGS sequence"/>
</dbReference>
<accession>A0A4C1W0L6</accession>
<evidence type="ECO:0000256" key="1">
    <source>
        <dbReference type="SAM" id="MobiDB-lite"/>
    </source>
</evidence>
<reference evidence="2 3" key="1">
    <citation type="journal article" date="2019" name="Commun. Biol.">
        <title>The bagworm genome reveals a unique fibroin gene that provides high tensile strength.</title>
        <authorList>
            <person name="Kono N."/>
            <person name="Nakamura H."/>
            <person name="Ohtoshi R."/>
            <person name="Tomita M."/>
            <person name="Numata K."/>
            <person name="Arakawa K."/>
        </authorList>
    </citation>
    <scope>NUCLEOTIDE SEQUENCE [LARGE SCALE GENOMIC DNA]</scope>
</reference>
<evidence type="ECO:0000313" key="3">
    <source>
        <dbReference type="Proteomes" id="UP000299102"/>
    </source>
</evidence>
<organism evidence="2 3">
    <name type="scientific">Eumeta variegata</name>
    <name type="common">Bagworm moth</name>
    <name type="synonym">Eumeta japonica</name>
    <dbReference type="NCBI Taxonomy" id="151549"/>
    <lineage>
        <taxon>Eukaryota</taxon>
        <taxon>Metazoa</taxon>
        <taxon>Ecdysozoa</taxon>
        <taxon>Arthropoda</taxon>
        <taxon>Hexapoda</taxon>
        <taxon>Insecta</taxon>
        <taxon>Pterygota</taxon>
        <taxon>Neoptera</taxon>
        <taxon>Endopterygota</taxon>
        <taxon>Lepidoptera</taxon>
        <taxon>Glossata</taxon>
        <taxon>Ditrysia</taxon>
        <taxon>Tineoidea</taxon>
        <taxon>Psychidae</taxon>
        <taxon>Oiketicinae</taxon>
        <taxon>Eumeta</taxon>
    </lineage>
</organism>
<keyword evidence="3" id="KW-1185">Reference proteome</keyword>
<feature type="region of interest" description="Disordered" evidence="1">
    <location>
        <begin position="177"/>
        <end position="209"/>
    </location>
</feature>
<evidence type="ECO:0000313" key="2">
    <source>
        <dbReference type="EMBL" id="GBP44102.1"/>
    </source>
</evidence>